<protein>
    <submittedName>
        <fullName evidence="2">Uncharacterized protein</fullName>
    </submittedName>
</protein>
<evidence type="ECO:0000313" key="3">
    <source>
        <dbReference type="Proteomes" id="UP001292094"/>
    </source>
</evidence>
<dbReference type="Proteomes" id="UP001292094">
    <property type="component" value="Unassembled WGS sequence"/>
</dbReference>
<evidence type="ECO:0000313" key="2">
    <source>
        <dbReference type="EMBL" id="KAK4293065.1"/>
    </source>
</evidence>
<comment type="caution">
    <text evidence="2">The sequence shown here is derived from an EMBL/GenBank/DDBJ whole genome shotgun (WGS) entry which is preliminary data.</text>
</comment>
<organism evidence="2 3">
    <name type="scientific">Petrolisthes manimaculis</name>
    <dbReference type="NCBI Taxonomy" id="1843537"/>
    <lineage>
        <taxon>Eukaryota</taxon>
        <taxon>Metazoa</taxon>
        <taxon>Ecdysozoa</taxon>
        <taxon>Arthropoda</taxon>
        <taxon>Crustacea</taxon>
        <taxon>Multicrustacea</taxon>
        <taxon>Malacostraca</taxon>
        <taxon>Eumalacostraca</taxon>
        <taxon>Eucarida</taxon>
        <taxon>Decapoda</taxon>
        <taxon>Pleocyemata</taxon>
        <taxon>Anomura</taxon>
        <taxon>Galatheoidea</taxon>
        <taxon>Porcellanidae</taxon>
        <taxon>Petrolisthes</taxon>
    </lineage>
</organism>
<dbReference type="EMBL" id="JAWZYT010004646">
    <property type="protein sequence ID" value="KAK4293065.1"/>
    <property type="molecule type" value="Genomic_DNA"/>
</dbReference>
<evidence type="ECO:0000256" key="1">
    <source>
        <dbReference type="SAM" id="MobiDB-lite"/>
    </source>
</evidence>
<accession>A0AAE1NPZ1</accession>
<keyword evidence="3" id="KW-1185">Reference proteome</keyword>
<proteinExistence type="predicted"/>
<feature type="compositionally biased region" description="Basic and acidic residues" evidence="1">
    <location>
        <begin position="41"/>
        <end position="52"/>
    </location>
</feature>
<name>A0AAE1NPZ1_9EUCA</name>
<feature type="region of interest" description="Disordered" evidence="1">
    <location>
        <begin position="25"/>
        <end position="89"/>
    </location>
</feature>
<dbReference type="AlphaFoldDB" id="A0AAE1NPZ1"/>
<reference evidence="2" key="1">
    <citation type="submission" date="2023-11" db="EMBL/GenBank/DDBJ databases">
        <title>Genome assemblies of two species of porcelain crab, Petrolisthes cinctipes and Petrolisthes manimaculis (Anomura: Porcellanidae).</title>
        <authorList>
            <person name="Angst P."/>
        </authorList>
    </citation>
    <scope>NUCLEOTIDE SEQUENCE</scope>
    <source>
        <strain evidence="2">PB745_02</strain>
        <tissue evidence="2">Gill</tissue>
    </source>
</reference>
<sequence length="89" mass="10266">MRTQQHGGVMEATHRQMGSNCWKEPLHISGTFSLPTTNISRMDEQRQHRLEQARLQSGSEEDRSAGLRELAQRQQQQRSNETTHQHDAS</sequence>
<gene>
    <name evidence="2" type="ORF">Pmani_034208</name>
</gene>
<feature type="compositionally biased region" description="Polar residues" evidence="1">
    <location>
        <begin position="30"/>
        <end position="40"/>
    </location>
</feature>